<organism evidence="3 4">
    <name type="scientific">Trichostrongylus colubriformis</name>
    <name type="common">Black scour worm</name>
    <dbReference type="NCBI Taxonomy" id="6319"/>
    <lineage>
        <taxon>Eukaryota</taxon>
        <taxon>Metazoa</taxon>
        <taxon>Ecdysozoa</taxon>
        <taxon>Nematoda</taxon>
        <taxon>Chromadorea</taxon>
        <taxon>Rhabditida</taxon>
        <taxon>Rhabditina</taxon>
        <taxon>Rhabditomorpha</taxon>
        <taxon>Strongyloidea</taxon>
        <taxon>Trichostrongylidae</taxon>
        <taxon>Trichostrongylus</taxon>
    </lineage>
</organism>
<dbReference type="PANTHER" id="PTHR22838:SF0">
    <property type="entry name" value="WD REPEAT-CONTAINING PROTEIN 26"/>
    <property type="match status" value="1"/>
</dbReference>
<dbReference type="Pfam" id="PF00400">
    <property type="entry name" value="WD40"/>
    <property type="match status" value="2"/>
</dbReference>
<dbReference type="EMBL" id="WIXE01016401">
    <property type="protein sequence ID" value="KAK5972699.1"/>
    <property type="molecule type" value="Genomic_DNA"/>
</dbReference>
<name>A0AAN8FAW4_TRICO</name>
<protein>
    <submittedName>
        <fullName evidence="3">Uncharacterized protein</fullName>
    </submittedName>
</protein>
<keyword evidence="2" id="KW-0677">Repeat</keyword>
<sequence length="307" mass="34918">MEELYSYVATVNRKWDEATAVLDKCYANLKPLQLQAAKLIILEEKFYDLLYSENISMALRLLREEFPNTTAVRDKRASMIRMLFMDKNQLAQVPETARFRSKSDRRRLVVKVQQVLPATFILPPARLEQLLNQAHATQVSRCRVHMSRETSEGLQAADVFVDHSCQKHSTRFYLNTQALTLNDHKFEVWCVEFSPDGSLLASCSKSTRIFIHSVIPGGEKVELLHLLSGYDNADVVSCISWSNDSNLLAVACSEQAPFDIMVFAAKEGRMLRTINNLPNSLFTTCAFFNAPNYFLIVGDERGHLQIC</sequence>
<dbReference type="SMART" id="SM00320">
    <property type="entry name" value="WD40"/>
    <property type="match status" value="2"/>
</dbReference>
<evidence type="ECO:0000313" key="4">
    <source>
        <dbReference type="Proteomes" id="UP001331761"/>
    </source>
</evidence>
<dbReference type="SUPFAM" id="SSF50978">
    <property type="entry name" value="WD40 repeat-like"/>
    <property type="match status" value="1"/>
</dbReference>
<reference evidence="3 4" key="1">
    <citation type="submission" date="2019-10" db="EMBL/GenBank/DDBJ databases">
        <title>Assembly and Annotation for the nematode Trichostrongylus colubriformis.</title>
        <authorList>
            <person name="Martin J."/>
        </authorList>
    </citation>
    <scope>NUCLEOTIDE SEQUENCE [LARGE SCALE GENOMIC DNA]</scope>
    <source>
        <strain evidence="3">G859</strain>
        <tissue evidence="3">Whole worm</tissue>
    </source>
</reference>
<proteinExistence type="predicted"/>
<dbReference type="Gene3D" id="2.130.10.10">
    <property type="entry name" value="YVTN repeat-like/Quinoprotein amine dehydrogenase"/>
    <property type="match status" value="1"/>
</dbReference>
<keyword evidence="4" id="KW-1185">Reference proteome</keyword>
<dbReference type="InterPro" id="IPR036322">
    <property type="entry name" value="WD40_repeat_dom_sf"/>
</dbReference>
<dbReference type="AlphaFoldDB" id="A0AAN8FAW4"/>
<feature type="non-terminal residue" evidence="3">
    <location>
        <position position="307"/>
    </location>
</feature>
<dbReference type="InterPro" id="IPR001680">
    <property type="entry name" value="WD40_rpt"/>
</dbReference>
<dbReference type="InterPro" id="IPR015943">
    <property type="entry name" value="WD40/YVTN_repeat-like_dom_sf"/>
</dbReference>
<dbReference type="GO" id="GO:0034657">
    <property type="term" value="C:GID complex"/>
    <property type="evidence" value="ECO:0007669"/>
    <property type="project" value="TreeGrafter"/>
</dbReference>
<dbReference type="PANTHER" id="PTHR22838">
    <property type="entry name" value="WD REPEAT PROTEIN 26-RELATED"/>
    <property type="match status" value="1"/>
</dbReference>
<comment type="caution">
    <text evidence="3">The sequence shown here is derived from an EMBL/GenBank/DDBJ whole genome shotgun (WGS) entry which is preliminary data.</text>
</comment>
<gene>
    <name evidence="3" type="ORF">GCK32_014618</name>
</gene>
<dbReference type="Proteomes" id="UP001331761">
    <property type="component" value="Unassembled WGS sequence"/>
</dbReference>
<evidence type="ECO:0000256" key="1">
    <source>
        <dbReference type="ARBA" id="ARBA00022574"/>
    </source>
</evidence>
<keyword evidence="1" id="KW-0853">WD repeat</keyword>
<dbReference type="InterPro" id="IPR051350">
    <property type="entry name" value="WD_repeat-ST_regulator"/>
</dbReference>
<evidence type="ECO:0000313" key="3">
    <source>
        <dbReference type="EMBL" id="KAK5972699.1"/>
    </source>
</evidence>
<evidence type="ECO:0000256" key="2">
    <source>
        <dbReference type="ARBA" id="ARBA00022737"/>
    </source>
</evidence>
<dbReference type="GO" id="GO:0043161">
    <property type="term" value="P:proteasome-mediated ubiquitin-dependent protein catabolic process"/>
    <property type="evidence" value="ECO:0007669"/>
    <property type="project" value="TreeGrafter"/>
</dbReference>
<accession>A0AAN8FAW4</accession>